<proteinExistence type="predicted"/>
<dbReference type="AlphaFoldDB" id="A0A956NA06"/>
<accession>A0A956NA06</accession>
<dbReference type="InterPro" id="IPR029055">
    <property type="entry name" value="Ntn_hydrolases_N"/>
</dbReference>
<dbReference type="EMBL" id="JAGQHS010000013">
    <property type="protein sequence ID" value="MCA9754947.1"/>
    <property type="molecule type" value="Genomic_DNA"/>
</dbReference>
<dbReference type="SUPFAM" id="SSF56235">
    <property type="entry name" value="N-terminal nucleophile aminohydrolases (Ntn hydrolases)"/>
    <property type="match status" value="1"/>
</dbReference>
<reference evidence="2" key="2">
    <citation type="journal article" date="2021" name="Microbiome">
        <title>Successional dynamics and alternative stable states in a saline activated sludge microbial community over 9 years.</title>
        <authorList>
            <person name="Wang Y."/>
            <person name="Ye J."/>
            <person name="Ju F."/>
            <person name="Liu L."/>
            <person name="Boyd J.A."/>
            <person name="Deng Y."/>
            <person name="Parks D.H."/>
            <person name="Jiang X."/>
            <person name="Yin X."/>
            <person name="Woodcroft B.J."/>
            <person name="Tyson G.W."/>
            <person name="Hugenholtz P."/>
            <person name="Polz M.F."/>
            <person name="Zhang T."/>
        </authorList>
    </citation>
    <scope>NUCLEOTIDE SEQUENCE</scope>
    <source>
        <strain evidence="2">HKST-UBA02</strain>
    </source>
</reference>
<dbReference type="Proteomes" id="UP000739538">
    <property type="component" value="Unassembled WGS sequence"/>
</dbReference>
<evidence type="ECO:0000313" key="2">
    <source>
        <dbReference type="EMBL" id="MCA9754947.1"/>
    </source>
</evidence>
<sequence>METTTQMTTQMEQRRPVATYSIVARDPETGQLGVAVQSHWFSVGPIVPWAEAGIGAVATQSFVDPGYGPMGLELMRNGRTAPQALHALVSSDPDSAVRQVAMVDANGDVAAHTGSRCIEAAGHETGAQFSVQANLMEKNTVWTAMEQAYRKSKGDLAERLLTALEAAEREGGDIRGRQSAAILIVSPVNTGRPWADRLFDLRVEDHPDPVGELRRLVTLQRAYLKMNEGDEWVTQDDLDRALAAYSEACALVPDEATNGEAAFWVGVTLADNGRTDDAIPYLRRAYAQDPNWARLLPRLPASQLLRVDPKVVERLVQEMKP</sequence>
<dbReference type="PANTHER" id="PTHR39328">
    <property type="entry name" value="BLL2871 PROTEIN"/>
    <property type="match status" value="1"/>
</dbReference>
<evidence type="ECO:0000256" key="1">
    <source>
        <dbReference type="PROSITE-ProRule" id="PRU00339"/>
    </source>
</evidence>
<protein>
    <submittedName>
        <fullName evidence="2">DUF1028 domain-containing protein</fullName>
    </submittedName>
</protein>
<dbReference type="Gene3D" id="3.60.20.10">
    <property type="entry name" value="Glutamine Phosphoribosylpyrophosphate, subunit 1, domain 1"/>
    <property type="match status" value="1"/>
</dbReference>
<reference evidence="2" key="1">
    <citation type="submission" date="2020-04" db="EMBL/GenBank/DDBJ databases">
        <authorList>
            <person name="Zhang T."/>
        </authorList>
    </citation>
    <scope>NUCLEOTIDE SEQUENCE</scope>
    <source>
        <strain evidence="2">HKST-UBA02</strain>
    </source>
</reference>
<dbReference type="Gene3D" id="1.25.40.10">
    <property type="entry name" value="Tetratricopeptide repeat domain"/>
    <property type="match status" value="1"/>
</dbReference>
<feature type="repeat" description="TPR" evidence="1">
    <location>
        <begin position="222"/>
        <end position="255"/>
    </location>
</feature>
<dbReference type="PROSITE" id="PS50005">
    <property type="entry name" value="TPR"/>
    <property type="match status" value="1"/>
</dbReference>
<dbReference type="InterPro" id="IPR019734">
    <property type="entry name" value="TPR_rpt"/>
</dbReference>
<dbReference type="InterPro" id="IPR011990">
    <property type="entry name" value="TPR-like_helical_dom_sf"/>
</dbReference>
<name>A0A956NA06_UNCEI</name>
<dbReference type="SUPFAM" id="SSF48452">
    <property type="entry name" value="TPR-like"/>
    <property type="match status" value="1"/>
</dbReference>
<keyword evidence="1" id="KW-0802">TPR repeat</keyword>
<comment type="caution">
    <text evidence="2">The sequence shown here is derived from an EMBL/GenBank/DDBJ whole genome shotgun (WGS) entry which is preliminary data.</text>
</comment>
<gene>
    <name evidence="2" type="ORF">KDA27_04025</name>
</gene>
<organism evidence="2 3">
    <name type="scientific">Eiseniibacteriota bacterium</name>
    <dbReference type="NCBI Taxonomy" id="2212470"/>
    <lineage>
        <taxon>Bacteria</taxon>
        <taxon>Candidatus Eiseniibacteriota</taxon>
    </lineage>
</organism>
<dbReference type="InterPro" id="IPR010430">
    <property type="entry name" value="DUF1028"/>
</dbReference>
<evidence type="ECO:0000313" key="3">
    <source>
        <dbReference type="Proteomes" id="UP000739538"/>
    </source>
</evidence>
<dbReference type="PANTHER" id="PTHR39328:SF1">
    <property type="entry name" value="BLL2871 PROTEIN"/>
    <property type="match status" value="1"/>
</dbReference>
<dbReference type="Pfam" id="PF06267">
    <property type="entry name" value="DUF1028"/>
    <property type="match status" value="1"/>
</dbReference>